<name>A0A3N6QA11_BRACR</name>
<accession>A0A3N6QA11</accession>
<organism evidence="2 3">
    <name type="scientific">Brassica cretica</name>
    <name type="common">Mustard</name>
    <dbReference type="NCBI Taxonomy" id="69181"/>
    <lineage>
        <taxon>Eukaryota</taxon>
        <taxon>Viridiplantae</taxon>
        <taxon>Streptophyta</taxon>
        <taxon>Embryophyta</taxon>
        <taxon>Tracheophyta</taxon>
        <taxon>Spermatophyta</taxon>
        <taxon>Magnoliopsida</taxon>
        <taxon>eudicotyledons</taxon>
        <taxon>Gunneridae</taxon>
        <taxon>Pentapetalae</taxon>
        <taxon>rosids</taxon>
        <taxon>malvids</taxon>
        <taxon>Brassicales</taxon>
        <taxon>Brassicaceae</taxon>
        <taxon>Brassiceae</taxon>
        <taxon>Brassica</taxon>
    </lineage>
</organism>
<dbReference type="EMBL" id="QGKW02001660">
    <property type="protein sequence ID" value="KAF2582638.1"/>
    <property type="molecule type" value="Genomic_DNA"/>
</dbReference>
<protein>
    <submittedName>
        <fullName evidence="2">Uncharacterized protein</fullName>
    </submittedName>
</protein>
<feature type="compositionally biased region" description="Low complexity" evidence="1">
    <location>
        <begin position="1"/>
        <end position="16"/>
    </location>
</feature>
<feature type="compositionally biased region" description="Low complexity" evidence="1">
    <location>
        <begin position="25"/>
        <end position="46"/>
    </location>
</feature>
<proteinExistence type="predicted"/>
<dbReference type="AlphaFoldDB" id="A0A3N6QA11"/>
<sequence length="93" mass="10425">MSYLPSIHPSSLSSIQQPPPPSFHSPPSSSSPHFLRSPSLQTSLSDPIPPLDSPSSYPVAFRPPSQSKDFTGFYLRFLPNQARFWKLGFFFRS</sequence>
<evidence type="ECO:0000313" key="2">
    <source>
        <dbReference type="EMBL" id="KAF2582638.1"/>
    </source>
</evidence>
<feature type="region of interest" description="Disordered" evidence="1">
    <location>
        <begin position="1"/>
        <end position="66"/>
    </location>
</feature>
<dbReference type="Proteomes" id="UP000712281">
    <property type="component" value="Unassembled WGS sequence"/>
</dbReference>
<evidence type="ECO:0000256" key="1">
    <source>
        <dbReference type="SAM" id="MobiDB-lite"/>
    </source>
</evidence>
<comment type="caution">
    <text evidence="2">The sequence shown here is derived from an EMBL/GenBank/DDBJ whole genome shotgun (WGS) entry which is preliminary data.</text>
</comment>
<reference evidence="2" key="1">
    <citation type="submission" date="2019-12" db="EMBL/GenBank/DDBJ databases">
        <title>Genome sequencing and annotation of Brassica cretica.</title>
        <authorList>
            <person name="Studholme D.J."/>
            <person name="Sarris P.F."/>
        </authorList>
    </citation>
    <scope>NUCLEOTIDE SEQUENCE</scope>
    <source>
        <strain evidence="2">PFS-001/15</strain>
        <tissue evidence="2">Leaf</tissue>
    </source>
</reference>
<gene>
    <name evidence="2" type="ORF">F2Q68_00002295</name>
</gene>
<evidence type="ECO:0000313" key="3">
    <source>
        <dbReference type="Proteomes" id="UP000712281"/>
    </source>
</evidence>